<evidence type="ECO:0000256" key="2">
    <source>
        <dbReference type="ARBA" id="ARBA00022679"/>
    </source>
</evidence>
<evidence type="ECO:0000256" key="1">
    <source>
        <dbReference type="ARBA" id="ARBA00022676"/>
    </source>
</evidence>
<keyword evidence="3" id="KW-0472">Membrane</keyword>
<dbReference type="AlphaFoldDB" id="A0A3S5IRM5"/>
<dbReference type="EMBL" id="MKGL01000082">
    <property type="protein sequence ID" value="RNF07656.1"/>
    <property type="molecule type" value="Genomic_DNA"/>
</dbReference>
<keyword evidence="3" id="KW-0812">Transmembrane</keyword>
<proteinExistence type="predicted"/>
<dbReference type="Pfam" id="PF00201">
    <property type="entry name" value="UDPGT"/>
    <property type="match status" value="1"/>
</dbReference>
<dbReference type="CDD" id="cd03784">
    <property type="entry name" value="GT1_Gtf-like"/>
    <property type="match status" value="1"/>
</dbReference>
<reference evidence="4 5" key="1">
    <citation type="journal article" date="2018" name="BMC Genomics">
        <title>Genomic comparison of Trypanosoma conorhini and Trypanosoma rangeli to Trypanosoma cruzi strains of high and low virulence.</title>
        <authorList>
            <person name="Bradwell K.R."/>
            <person name="Koparde V.N."/>
            <person name="Matveyev A.V."/>
            <person name="Serrano M.G."/>
            <person name="Alves J.M."/>
            <person name="Parikh H."/>
            <person name="Huang B."/>
            <person name="Lee V."/>
            <person name="Espinosa-Alvarez O."/>
            <person name="Ortiz P.A."/>
            <person name="Costa-Martins A.G."/>
            <person name="Teixeira M.M."/>
            <person name="Buck G.A."/>
        </authorList>
    </citation>
    <scope>NUCLEOTIDE SEQUENCE [LARGE SCALE GENOMIC DNA]</scope>
    <source>
        <strain evidence="4 5">AM80</strain>
    </source>
</reference>
<keyword evidence="2 4" id="KW-0808">Transferase</keyword>
<dbReference type="Gene3D" id="3.40.50.2000">
    <property type="entry name" value="Glycogen Phosphorylase B"/>
    <property type="match status" value="2"/>
</dbReference>
<keyword evidence="3" id="KW-1133">Transmembrane helix</keyword>
<dbReference type="PANTHER" id="PTHR48043">
    <property type="entry name" value="EG:EG0003.4 PROTEIN-RELATED"/>
    <property type="match status" value="1"/>
</dbReference>
<dbReference type="VEuPathDB" id="TriTrypDB:TRSC58_03290"/>
<evidence type="ECO:0000313" key="5">
    <source>
        <dbReference type="Proteomes" id="UP000283634"/>
    </source>
</evidence>
<dbReference type="InterPro" id="IPR002213">
    <property type="entry name" value="UDP_glucos_trans"/>
</dbReference>
<dbReference type="Proteomes" id="UP000283634">
    <property type="component" value="Unassembled WGS sequence"/>
</dbReference>
<name>A0A3S5IRM5_TRYRA</name>
<sequence>MELVFLGIDGLEFGVVPFPERDRFTMMSGITEELCLRGHKVSVYVPESFMKECLRIMGVECVSIGEYNQSYTKEKYGAGMLSDLRIFVSNEHTRRNFNIFFALGLKTALKKAHSLPDGLIVDIETWGVDTLARSLHIPSIFLWSSPQWPVQMNPSFPSPGSGLSVRMSGMQRLKNYFVQRLNYWIAKMQNTKMDGSYESFETLLYRRHIIAPFVFGLDVAQPFCPNVHSVGFLSPRSRETESINSIWMAWMNGCTDGILYISLGYISRFPSEWTRALYESVEIFTKNTLMCVLWELPDDMHASLRDKNNETRFRIFSSYLVSQRSILKHKNTKAFLTHCGGTSVYEAVKSGVPILGLGFSPDRMDICVRARNAGLGVVLDKGALHPAYFINEVMQIKDNLDIFSNLTKIRRMGYVMGGSRRAADVVELVVSLGIDNEDFFCRFTQLPFIEQHDLDVLFAISGVVAMVIFAIVKVICRGKLAKETHRKQD</sequence>
<dbReference type="OMA" id="NELMYSY"/>
<dbReference type="InterPro" id="IPR050271">
    <property type="entry name" value="UDP-glycosyltransferase"/>
</dbReference>
<evidence type="ECO:0000256" key="3">
    <source>
        <dbReference type="SAM" id="Phobius"/>
    </source>
</evidence>
<comment type="caution">
    <text evidence="4">The sequence shown here is derived from an EMBL/GenBank/DDBJ whole genome shotgun (WGS) entry which is preliminary data.</text>
</comment>
<dbReference type="GeneID" id="40327186"/>
<dbReference type="OrthoDB" id="5835829at2759"/>
<keyword evidence="1" id="KW-0328">Glycosyltransferase</keyword>
<dbReference type="SUPFAM" id="SSF53756">
    <property type="entry name" value="UDP-Glycosyltransferase/glycogen phosphorylase"/>
    <property type="match status" value="1"/>
</dbReference>
<protein>
    <submittedName>
        <fullName evidence="4">Putative UDP-glucoronosyl and UDP-glucosyl transferase</fullName>
    </submittedName>
</protein>
<dbReference type="RefSeq" id="XP_029239959.1">
    <property type="nucleotide sequence ID" value="XM_029380230.1"/>
</dbReference>
<gene>
    <name evidence="4" type="ORF">TraAM80_03253</name>
</gene>
<evidence type="ECO:0000313" key="4">
    <source>
        <dbReference type="EMBL" id="RNF07656.1"/>
    </source>
</evidence>
<organism evidence="4 5">
    <name type="scientific">Trypanosoma rangeli</name>
    <dbReference type="NCBI Taxonomy" id="5698"/>
    <lineage>
        <taxon>Eukaryota</taxon>
        <taxon>Discoba</taxon>
        <taxon>Euglenozoa</taxon>
        <taxon>Kinetoplastea</taxon>
        <taxon>Metakinetoplastina</taxon>
        <taxon>Trypanosomatida</taxon>
        <taxon>Trypanosomatidae</taxon>
        <taxon>Trypanosoma</taxon>
        <taxon>Herpetosoma</taxon>
    </lineage>
</organism>
<keyword evidence="5" id="KW-1185">Reference proteome</keyword>
<feature type="transmembrane region" description="Helical" evidence="3">
    <location>
        <begin position="456"/>
        <end position="476"/>
    </location>
</feature>
<accession>A0A3S5IRM5</accession>
<dbReference type="PANTHER" id="PTHR48043:SF145">
    <property type="entry name" value="FI06409P-RELATED"/>
    <property type="match status" value="1"/>
</dbReference>
<dbReference type="GO" id="GO:0008194">
    <property type="term" value="F:UDP-glycosyltransferase activity"/>
    <property type="evidence" value="ECO:0007669"/>
    <property type="project" value="InterPro"/>
</dbReference>